<sequence>MKTPRRQKHILVIKHGALGDVFQAFSAFDAIRAAYPHGRLSILTSTPYAPLLRASPWFETVIIDDRAPLSNWREAKRLWLTLRKFNHIIDLQNSGRTRLYAKMLWHSSWASLDHLGPKASCKKLHHAREMHGMYRQEIFLKALGINPVKRQIPHWLSPHGPVLPKPYIVIVPGASMHRPAKCWPINNFISLASYFEKLNYQCVIVGGEDNITLGQVLEERCQDFLKRPLINLIGKTTLFELAGLISRAALVIGNDTGALHVAATMDRPNLTLFSKESDPRRCSPLAITPDYSQVMAVSDLSFLTVQRVIAFLNEWFIERISQKN</sequence>
<dbReference type="InterPro" id="IPR051199">
    <property type="entry name" value="LPS_LOS_Heptosyltrfase"/>
</dbReference>
<evidence type="ECO:0000256" key="2">
    <source>
        <dbReference type="ARBA" id="ARBA00022679"/>
    </source>
</evidence>
<dbReference type="Pfam" id="PF01075">
    <property type="entry name" value="Glyco_transf_9"/>
    <property type="match status" value="1"/>
</dbReference>
<evidence type="ECO:0000313" key="4">
    <source>
        <dbReference type="Proteomes" id="UP000463975"/>
    </source>
</evidence>
<dbReference type="PANTHER" id="PTHR30160:SF1">
    <property type="entry name" value="LIPOPOLYSACCHARIDE 1,2-N-ACETYLGLUCOSAMINETRANSFERASE-RELATED"/>
    <property type="match status" value="1"/>
</dbReference>
<proteinExistence type="predicted"/>
<keyword evidence="2 3" id="KW-0808">Transferase</keyword>
<dbReference type="EMBL" id="CP047652">
    <property type="protein sequence ID" value="QHI95083.1"/>
    <property type="molecule type" value="Genomic_DNA"/>
</dbReference>
<evidence type="ECO:0000256" key="1">
    <source>
        <dbReference type="ARBA" id="ARBA00022676"/>
    </source>
</evidence>
<keyword evidence="4" id="KW-1185">Reference proteome</keyword>
<reference evidence="3 4" key="1">
    <citation type="submission" date="2020-01" db="EMBL/GenBank/DDBJ databases">
        <title>Genome sequencing of strain KACC 21507.</title>
        <authorList>
            <person name="Heo J."/>
            <person name="Kim S.-J."/>
            <person name="Kim J.-S."/>
            <person name="Hong S.-B."/>
            <person name="Kwon S.-W."/>
        </authorList>
    </citation>
    <scope>NUCLEOTIDE SEQUENCE [LARGE SCALE GENOMIC DNA]</scope>
    <source>
        <strain evidence="3 4">KACC 21507</strain>
    </source>
</reference>
<organism evidence="3 4">
    <name type="scientific">Aristophania vespae</name>
    <dbReference type="NCBI Taxonomy" id="2697033"/>
    <lineage>
        <taxon>Bacteria</taxon>
        <taxon>Pseudomonadati</taxon>
        <taxon>Pseudomonadota</taxon>
        <taxon>Alphaproteobacteria</taxon>
        <taxon>Acetobacterales</taxon>
        <taxon>Acetobacteraceae</taxon>
        <taxon>Aristophania</taxon>
    </lineage>
</organism>
<gene>
    <name evidence="3" type="ORF">GT348_01105</name>
</gene>
<dbReference type="SUPFAM" id="SSF53756">
    <property type="entry name" value="UDP-Glycosyltransferase/glycogen phosphorylase"/>
    <property type="match status" value="1"/>
</dbReference>
<dbReference type="Proteomes" id="UP000463975">
    <property type="component" value="Chromosome"/>
</dbReference>
<dbReference type="KEGG" id="bomb:GT348_01105"/>
<dbReference type="GO" id="GO:0008713">
    <property type="term" value="F:ADP-heptose-lipopolysaccharide heptosyltransferase activity"/>
    <property type="evidence" value="ECO:0007669"/>
    <property type="project" value="TreeGrafter"/>
</dbReference>
<dbReference type="PANTHER" id="PTHR30160">
    <property type="entry name" value="TETRAACYLDISACCHARIDE 4'-KINASE-RELATED"/>
    <property type="match status" value="1"/>
</dbReference>
<dbReference type="GO" id="GO:0005829">
    <property type="term" value="C:cytosol"/>
    <property type="evidence" value="ECO:0007669"/>
    <property type="project" value="TreeGrafter"/>
</dbReference>
<protein>
    <submittedName>
        <fullName evidence="3">ADP-heptose--LPS heptosyltransferase</fullName>
    </submittedName>
</protein>
<dbReference type="AlphaFoldDB" id="A0A6P1NC46"/>
<dbReference type="CDD" id="cd03789">
    <property type="entry name" value="GT9_LPS_heptosyltransferase"/>
    <property type="match status" value="1"/>
</dbReference>
<dbReference type="Gene3D" id="3.40.50.2000">
    <property type="entry name" value="Glycogen Phosphorylase B"/>
    <property type="match status" value="2"/>
</dbReference>
<keyword evidence="1" id="KW-0328">Glycosyltransferase</keyword>
<evidence type="ECO:0000313" key="3">
    <source>
        <dbReference type="EMBL" id="QHI95083.1"/>
    </source>
</evidence>
<name>A0A6P1NC46_9PROT</name>
<accession>A0A6P1NC46</accession>
<dbReference type="GO" id="GO:0009244">
    <property type="term" value="P:lipopolysaccharide core region biosynthetic process"/>
    <property type="evidence" value="ECO:0007669"/>
    <property type="project" value="TreeGrafter"/>
</dbReference>
<dbReference type="InterPro" id="IPR002201">
    <property type="entry name" value="Glyco_trans_9"/>
</dbReference>
<dbReference type="RefSeq" id="WP_160618161.1">
    <property type="nucleotide sequence ID" value="NZ_CP047652.1"/>
</dbReference>